<dbReference type="SUPFAM" id="SSF55469">
    <property type="entry name" value="FMN-dependent nitroreductase-like"/>
    <property type="match status" value="1"/>
</dbReference>
<reference evidence="5" key="1">
    <citation type="journal article" date="2019" name="Int. J. Syst. Evol. Microbiol.">
        <title>The Global Catalogue of Microorganisms (GCM) 10K type strain sequencing project: providing services to taxonomists for standard genome sequencing and annotation.</title>
        <authorList>
            <consortium name="The Broad Institute Genomics Platform"/>
            <consortium name="The Broad Institute Genome Sequencing Center for Infectious Disease"/>
            <person name="Wu L."/>
            <person name="Ma J."/>
        </authorList>
    </citation>
    <scope>NUCLEOTIDE SEQUENCE [LARGE SCALE GENOMIC DNA]</scope>
    <source>
        <strain evidence="5">JCM 16929</strain>
    </source>
</reference>
<dbReference type="EMBL" id="BAABAB010000002">
    <property type="protein sequence ID" value="GAA3603698.1"/>
    <property type="molecule type" value="Genomic_DNA"/>
</dbReference>
<dbReference type="PANTHER" id="PTHR43673">
    <property type="entry name" value="NAD(P)H NITROREDUCTASE YDGI-RELATED"/>
    <property type="match status" value="1"/>
</dbReference>
<feature type="domain" description="Nitroreductase" evidence="3">
    <location>
        <begin position="92"/>
        <end position="150"/>
    </location>
</feature>
<dbReference type="InterPro" id="IPR029479">
    <property type="entry name" value="Nitroreductase"/>
</dbReference>
<dbReference type="Proteomes" id="UP001501490">
    <property type="component" value="Unassembled WGS sequence"/>
</dbReference>
<name>A0ABP6ZCR5_9ACTN</name>
<dbReference type="RefSeq" id="WP_344801179.1">
    <property type="nucleotide sequence ID" value="NZ_BAABAB010000002.1"/>
</dbReference>
<gene>
    <name evidence="4" type="ORF">GCM10022236_01770</name>
</gene>
<dbReference type="Pfam" id="PF00881">
    <property type="entry name" value="Nitroreductase"/>
    <property type="match status" value="2"/>
</dbReference>
<keyword evidence="5" id="KW-1185">Reference proteome</keyword>
<keyword evidence="2" id="KW-0560">Oxidoreductase</keyword>
<evidence type="ECO:0000313" key="5">
    <source>
        <dbReference type="Proteomes" id="UP001501490"/>
    </source>
</evidence>
<dbReference type="PANTHER" id="PTHR43673:SF10">
    <property type="entry name" value="NADH DEHYDROGENASE_NAD(P)H NITROREDUCTASE XCC3605-RELATED"/>
    <property type="match status" value="1"/>
</dbReference>
<dbReference type="InterPro" id="IPR000415">
    <property type="entry name" value="Nitroreductase-like"/>
</dbReference>
<protein>
    <submittedName>
        <fullName evidence="4">Nitroreductase</fullName>
    </submittedName>
</protein>
<dbReference type="CDD" id="cd02062">
    <property type="entry name" value="Nitro_FMN_reductase"/>
    <property type="match status" value="1"/>
</dbReference>
<evidence type="ECO:0000313" key="4">
    <source>
        <dbReference type="EMBL" id="GAA3603698.1"/>
    </source>
</evidence>
<proteinExistence type="inferred from homology"/>
<comment type="caution">
    <text evidence="4">The sequence shown here is derived from an EMBL/GenBank/DDBJ whole genome shotgun (WGS) entry which is preliminary data.</text>
</comment>
<feature type="domain" description="Nitroreductase" evidence="3">
    <location>
        <begin position="9"/>
        <end position="81"/>
    </location>
</feature>
<comment type="similarity">
    <text evidence="1">Belongs to the nitroreductase family.</text>
</comment>
<evidence type="ECO:0000256" key="2">
    <source>
        <dbReference type="ARBA" id="ARBA00023002"/>
    </source>
</evidence>
<organism evidence="4 5">
    <name type="scientific">Microlunatus ginsengisoli</name>
    <dbReference type="NCBI Taxonomy" id="363863"/>
    <lineage>
        <taxon>Bacteria</taxon>
        <taxon>Bacillati</taxon>
        <taxon>Actinomycetota</taxon>
        <taxon>Actinomycetes</taxon>
        <taxon>Propionibacteriales</taxon>
        <taxon>Propionibacteriaceae</taxon>
        <taxon>Microlunatus</taxon>
    </lineage>
</organism>
<accession>A0ABP6ZCR5</accession>
<sequence>MTDPVLDAIRRRRVVRSMTDEPVDRSLIESVLDAARWAPTAGNRHLQRYLATDDPDTLRILRAVSPGMIQRPRAAITICVDRRLAQEYGFGPAAPGPLIDVGTAAATMLLAAHALGIGAGPVTSFSRAAAAVVLDLPDGWSAEMIVCLGHPAAVQPAPIGARRKLSWRDLTRWAPAAAR</sequence>
<evidence type="ECO:0000259" key="3">
    <source>
        <dbReference type="Pfam" id="PF00881"/>
    </source>
</evidence>
<dbReference type="Gene3D" id="3.40.109.10">
    <property type="entry name" value="NADH Oxidase"/>
    <property type="match status" value="1"/>
</dbReference>
<evidence type="ECO:0000256" key="1">
    <source>
        <dbReference type="ARBA" id="ARBA00007118"/>
    </source>
</evidence>